<feature type="signal peptide" evidence="1">
    <location>
        <begin position="1"/>
        <end position="23"/>
    </location>
</feature>
<dbReference type="Pfam" id="PF10016">
    <property type="entry name" value="DUF2259"/>
    <property type="match status" value="1"/>
</dbReference>
<dbReference type="RefSeq" id="WP_190421410.1">
    <property type="nucleotide sequence ID" value="NZ_JAMPKK010000026.1"/>
</dbReference>
<name>A0ABV0JPY5_9CYAN</name>
<accession>A0ABV0JPY5</accession>
<gene>
    <name evidence="2" type="ORF">NDI37_13330</name>
</gene>
<evidence type="ECO:0000313" key="3">
    <source>
        <dbReference type="Proteomes" id="UP001442494"/>
    </source>
</evidence>
<reference evidence="2 3" key="1">
    <citation type="submission" date="2022-04" db="EMBL/GenBank/DDBJ databases">
        <title>Positive selection, recombination, and allopatry shape intraspecific diversity of widespread and dominant cyanobacteria.</title>
        <authorList>
            <person name="Wei J."/>
            <person name="Shu W."/>
            <person name="Hu C."/>
        </authorList>
    </citation>
    <scope>NUCLEOTIDE SEQUENCE [LARGE SCALE GENOMIC DNA]</scope>
    <source>
        <strain evidence="2 3">GB2-A5</strain>
    </source>
</reference>
<dbReference type="Proteomes" id="UP001442494">
    <property type="component" value="Unassembled WGS sequence"/>
</dbReference>
<dbReference type="InterPro" id="IPR018725">
    <property type="entry name" value="DUF2259_secreted"/>
</dbReference>
<sequence length="238" mass="26821">MRRFSVISLMAASAALISSQVLAAIYKTSHQLSGFSTDSRYYIYLESYRNAVTDVPKAKLQIINLPRNACIENGCLETEYTDEARERAPSLTTKSAENQLLKKTSVIRYNLKLNRPAPGRKLPVLSRKTNADGSETYTFILNDKKEKLEVLMQQKYIPSVAYGGNAEVDRAALRLEVTANYRKRTLSTLNNYRENAMKYTLREVRLAPDGRTVAIIMNMMQPNEQGALQTTLVQSSPL</sequence>
<keyword evidence="1" id="KW-0732">Signal</keyword>
<proteinExistence type="predicted"/>
<feature type="chain" id="PRO_5046238673" evidence="1">
    <location>
        <begin position="24"/>
        <end position="238"/>
    </location>
</feature>
<evidence type="ECO:0000313" key="2">
    <source>
        <dbReference type="EMBL" id="MEP0865448.1"/>
    </source>
</evidence>
<dbReference type="EMBL" id="JAMPKK010000026">
    <property type="protein sequence ID" value="MEP0865448.1"/>
    <property type="molecule type" value="Genomic_DNA"/>
</dbReference>
<comment type="caution">
    <text evidence="2">The sequence shown here is derived from an EMBL/GenBank/DDBJ whole genome shotgun (WGS) entry which is preliminary data.</text>
</comment>
<protein>
    <submittedName>
        <fullName evidence="2">DUF2259 domain-containing protein</fullName>
    </submittedName>
</protein>
<organism evidence="2 3">
    <name type="scientific">Funiculus sociatus GB2-A5</name>
    <dbReference type="NCBI Taxonomy" id="2933946"/>
    <lineage>
        <taxon>Bacteria</taxon>
        <taxon>Bacillati</taxon>
        <taxon>Cyanobacteriota</taxon>
        <taxon>Cyanophyceae</taxon>
        <taxon>Coleofasciculales</taxon>
        <taxon>Coleofasciculaceae</taxon>
        <taxon>Funiculus</taxon>
    </lineage>
</organism>
<keyword evidence="3" id="KW-1185">Reference proteome</keyword>
<evidence type="ECO:0000256" key="1">
    <source>
        <dbReference type="SAM" id="SignalP"/>
    </source>
</evidence>